<dbReference type="GO" id="GO:0006465">
    <property type="term" value="P:signal peptide processing"/>
    <property type="evidence" value="ECO:0007669"/>
    <property type="project" value="UniProtKB-UniRule"/>
</dbReference>
<comment type="subcellular location">
    <subcellularLocation>
        <location evidence="1">Membrane</location>
    </subcellularLocation>
</comment>
<protein>
    <recommendedName>
        <fullName evidence="5">Signal peptidase I</fullName>
        <ecNumber evidence="5">3.4.21.89</ecNumber>
    </recommendedName>
</protein>
<dbReference type="AlphaFoldDB" id="A0A269ZDH0"/>
<dbReference type="NCBIfam" id="TIGR02228">
    <property type="entry name" value="sigpep_I_arch"/>
    <property type="match status" value="1"/>
</dbReference>
<dbReference type="EC" id="3.4.21.89" evidence="5"/>
<comment type="caution">
    <text evidence="8">The sequence shown here is derived from an EMBL/GenBank/DDBJ whole genome shotgun (WGS) entry which is preliminary data.</text>
</comment>
<feature type="region of interest" description="Disordered" evidence="6">
    <location>
        <begin position="272"/>
        <end position="306"/>
    </location>
</feature>
<feature type="compositionally biased region" description="Basic and acidic residues" evidence="6">
    <location>
        <begin position="102"/>
        <end position="122"/>
    </location>
</feature>
<feature type="compositionally biased region" description="Basic residues" evidence="6">
    <location>
        <begin position="217"/>
        <end position="227"/>
    </location>
</feature>
<accession>A0A269ZDH0</accession>
<evidence type="ECO:0000256" key="2">
    <source>
        <dbReference type="ARBA" id="ARBA00022692"/>
    </source>
</evidence>
<dbReference type="GO" id="GO:0004252">
    <property type="term" value="F:serine-type endopeptidase activity"/>
    <property type="evidence" value="ECO:0007669"/>
    <property type="project" value="UniProtKB-UniRule"/>
</dbReference>
<dbReference type="InterPro" id="IPR001733">
    <property type="entry name" value="Peptidase_S26B"/>
</dbReference>
<evidence type="ECO:0000256" key="1">
    <source>
        <dbReference type="ARBA" id="ARBA00004370"/>
    </source>
</evidence>
<dbReference type="SUPFAM" id="SSF51306">
    <property type="entry name" value="LexA/Signal peptidase"/>
    <property type="match status" value="1"/>
</dbReference>
<keyword evidence="4 7" id="KW-0472">Membrane</keyword>
<dbReference type="InterPro" id="IPR036286">
    <property type="entry name" value="LexA/Signal_pep-like_sf"/>
</dbReference>
<evidence type="ECO:0000313" key="8">
    <source>
        <dbReference type="EMBL" id="PAK95858.1"/>
    </source>
</evidence>
<evidence type="ECO:0000256" key="6">
    <source>
        <dbReference type="SAM" id="MobiDB-lite"/>
    </source>
</evidence>
<dbReference type="GO" id="GO:0016020">
    <property type="term" value="C:membrane"/>
    <property type="evidence" value="ECO:0007669"/>
    <property type="project" value="UniProtKB-SubCell"/>
</dbReference>
<dbReference type="GO" id="GO:0009003">
    <property type="term" value="F:signal peptidase activity"/>
    <property type="evidence" value="ECO:0007669"/>
    <property type="project" value="UniProtKB-EC"/>
</dbReference>
<evidence type="ECO:0000256" key="7">
    <source>
        <dbReference type="SAM" id="Phobius"/>
    </source>
</evidence>
<feature type="compositionally biased region" description="Basic residues" evidence="6">
    <location>
        <begin position="145"/>
        <end position="159"/>
    </location>
</feature>
<feature type="transmembrane region" description="Helical" evidence="7">
    <location>
        <begin position="312"/>
        <end position="341"/>
    </location>
</feature>
<reference evidence="8 9" key="1">
    <citation type="submission" date="2017-04" db="EMBL/GenBank/DDBJ databases">
        <title>Kefir bacterial isolates.</title>
        <authorList>
            <person name="Kim Y."/>
            <person name="Blasche S."/>
            <person name="Patil K.R."/>
        </authorList>
    </citation>
    <scope>NUCLEOTIDE SEQUENCE [LARGE SCALE GENOMIC DNA]</scope>
    <source>
        <strain evidence="8 9">OG2</strain>
    </source>
</reference>
<feature type="compositionally biased region" description="Gly residues" evidence="6">
    <location>
        <begin position="204"/>
        <end position="213"/>
    </location>
</feature>
<evidence type="ECO:0000256" key="3">
    <source>
        <dbReference type="ARBA" id="ARBA00022989"/>
    </source>
</evidence>
<feature type="region of interest" description="Disordered" evidence="6">
    <location>
        <begin position="1"/>
        <end position="246"/>
    </location>
</feature>
<name>A0A269ZDH0_9MICO</name>
<keyword evidence="3 7" id="KW-1133">Transmembrane helix</keyword>
<feature type="compositionally biased region" description="Basic residues" evidence="6">
    <location>
        <begin position="18"/>
        <end position="33"/>
    </location>
</feature>
<sequence length="480" mass="53666">MVRRRAPGPGHARDARDRPRRFLRHRPCRRRNLRGLDRRDHHRRRGGRERRVRAVRVRARLPRGARSARSRCDRQRRAEHPVDRRGAGGGHPHRRVPGLPGGEHRPRSAGDDHVGGDDRCDGHVQSGRRRAHSPGDDRTAGSGHPPRRRRAPGRRRGGQRHPGSDVAAALRPRRQGGHRMRERPHGRSGRLRLPGRQRRDRRYGGGGRLGGGIVVERRRRPRRRHGHGGGVSAAADGDRRTRGHRTRSLRARVRRVPPRRRRTPAIERRAGRCRQRRRGPPMTADTRASAVPTPADGVPRRRPRRRRRANRIVSWVCGILVAAFSGVLIATVALPLAMGWVPLTVITGSMDPTIPPGSQVIVKPLTPAQAQNLRTGQVITFQIESGGDEVVTHRIISVDEENGETVYRTQGDANAAADPDPVRAVQVRGLVRYHVPLVGYVATLTSPEQKRVGTWIAAGLFGAYAVWEIARPKRRGSGRH</sequence>
<feature type="compositionally biased region" description="Basic and acidic residues" evidence="6">
    <location>
        <begin position="70"/>
        <end position="86"/>
    </location>
</feature>
<dbReference type="CDD" id="cd06530">
    <property type="entry name" value="S26_SPase_I"/>
    <property type="match status" value="1"/>
</dbReference>
<keyword evidence="2 7" id="KW-0812">Transmembrane</keyword>
<dbReference type="EMBL" id="NCWY01000006">
    <property type="protein sequence ID" value="PAK95858.1"/>
    <property type="molecule type" value="Genomic_DNA"/>
</dbReference>
<dbReference type="InterPro" id="IPR019533">
    <property type="entry name" value="Peptidase_S26"/>
</dbReference>
<dbReference type="Proteomes" id="UP000216867">
    <property type="component" value="Unassembled WGS sequence"/>
</dbReference>
<evidence type="ECO:0000256" key="4">
    <source>
        <dbReference type="ARBA" id="ARBA00023136"/>
    </source>
</evidence>
<proteinExistence type="predicted"/>
<feature type="compositionally biased region" description="Basic residues" evidence="6">
    <location>
        <begin position="40"/>
        <end position="69"/>
    </location>
</feature>
<evidence type="ECO:0000313" key="9">
    <source>
        <dbReference type="Proteomes" id="UP000216867"/>
    </source>
</evidence>
<organism evidence="8 9">
    <name type="scientific">Brevibacterium casei</name>
    <dbReference type="NCBI Taxonomy" id="33889"/>
    <lineage>
        <taxon>Bacteria</taxon>
        <taxon>Bacillati</taxon>
        <taxon>Actinomycetota</taxon>
        <taxon>Actinomycetes</taxon>
        <taxon>Micrococcales</taxon>
        <taxon>Brevibacteriaceae</taxon>
        <taxon>Brevibacterium</taxon>
    </lineage>
</organism>
<evidence type="ECO:0000256" key="5">
    <source>
        <dbReference type="NCBIfam" id="TIGR02228"/>
    </source>
</evidence>
<gene>
    <name evidence="8" type="ORF">B8X04_08840</name>
</gene>
<feature type="compositionally biased region" description="Basic residues" evidence="6">
    <location>
        <begin position="171"/>
        <end position="201"/>
    </location>
</feature>